<reference evidence="8" key="1">
    <citation type="submission" date="2024-04" db="EMBL/GenBank/DDBJ databases">
        <title>Salinicola lusitanus LLJ914,a marine bacterium isolated from the Okinawa Trough.</title>
        <authorList>
            <person name="Li J."/>
        </authorList>
    </citation>
    <scope>NUCLEOTIDE SEQUENCE [LARGE SCALE GENOMIC DNA]</scope>
</reference>
<dbReference type="Pfam" id="PF14377">
    <property type="entry name" value="UBM"/>
    <property type="match status" value="2"/>
</dbReference>
<evidence type="ECO:0000313" key="7">
    <source>
        <dbReference type="EMBL" id="KAK7934342.1"/>
    </source>
</evidence>
<feature type="compositionally biased region" description="Basic and acidic residues" evidence="4">
    <location>
        <begin position="212"/>
        <end position="221"/>
    </location>
</feature>
<sequence>MSSLSSLRKVPGIGHQTAKRLQALGVSSIKDLEFFSMDNLVREFGEPGARRLKNLAIGNDDSSVTPTGAPQSLSDEDSFKKMSSTKEVIEKIQELLTSLVERMHKDGRQPLTLRLTIRRYSATNKWCSRESRQSPIPNHTGQKIVTGKFDDAVFQLKSLAMKLFHKMVDPKKAFHLTLINVCFSNLQAKVSTPASEKTFMSFFKLSPSPRKVTSDASHDEGEPNSNRGGCTVDKCNPHNSFTQQFSKEKVMANFQQRMCGFTGTENSFTVLSTGPNTVSTQAESRSPPLPPHIDKEVFSCLPQEIQKEIMFSKTPTNGFTEMVSLKRPTTVNSPGPLDSIFASLKTENSSLPGSSDAQIPRNVDPIVFAQLPPELQKELMSEWKQAKPF</sequence>
<dbReference type="GO" id="GO:0003684">
    <property type="term" value="F:damaged DNA binding"/>
    <property type="evidence" value="ECO:0007669"/>
    <property type="project" value="InterPro"/>
</dbReference>
<dbReference type="GO" id="GO:0019985">
    <property type="term" value="P:translesion synthesis"/>
    <property type="evidence" value="ECO:0007669"/>
    <property type="project" value="TreeGrafter"/>
</dbReference>
<dbReference type="Pfam" id="PF11799">
    <property type="entry name" value="IMS_C"/>
    <property type="match status" value="1"/>
</dbReference>
<dbReference type="GO" id="GO:0006281">
    <property type="term" value="P:DNA repair"/>
    <property type="evidence" value="ECO:0007669"/>
    <property type="project" value="InterPro"/>
</dbReference>
<feature type="region of interest" description="Disordered" evidence="4">
    <location>
        <begin position="207"/>
        <end position="231"/>
    </location>
</feature>
<dbReference type="EMBL" id="JBBPFD010000003">
    <property type="protein sequence ID" value="KAK7934342.1"/>
    <property type="molecule type" value="Genomic_DNA"/>
</dbReference>
<dbReference type="Pfam" id="PF21999">
    <property type="entry name" value="IMS_HHH_1"/>
    <property type="match status" value="1"/>
</dbReference>
<dbReference type="AlphaFoldDB" id="A0AAW0PQX8"/>
<evidence type="ECO:0000256" key="1">
    <source>
        <dbReference type="ARBA" id="ARBA00010945"/>
    </source>
</evidence>
<dbReference type="Gene3D" id="6.10.250.1630">
    <property type="match status" value="2"/>
</dbReference>
<dbReference type="SUPFAM" id="SSF100879">
    <property type="entry name" value="Lesion bypass DNA polymerase (Y-family), little finger domain"/>
    <property type="match status" value="1"/>
</dbReference>
<dbReference type="Gene3D" id="1.10.150.20">
    <property type="entry name" value="5' to 3' exonuclease, C-terminal subdomain"/>
    <property type="match status" value="1"/>
</dbReference>
<feature type="region of interest" description="Disordered" evidence="4">
    <location>
        <begin position="57"/>
        <end position="79"/>
    </location>
</feature>
<evidence type="ECO:0000259" key="5">
    <source>
        <dbReference type="Pfam" id="PF11799"/>
    </source>
</evidence>
<feature type="domain" description="DNA polymerase Y-family little finger" evidence="5">
    <location>
        <begin position="70"/>
        <end position="188"/>
    </location>
</feature>
<keyword evidence="3" id="KW-0808">Transferase</keyword>
<keyword evidence="8" id="KW-1185">Reference proteome</keyword>
<evidence type="ECO:0000256" key="4">
    <source>
        <dbReference type="SAM" id="MobiDB-lite"/>
    </source>
</evidence>
<proteinExistence type="inferred from homology"/>
<dbReference type="PANTHER" id="PTHR46404">
    <property type="entry name" value="DNA POLYMERASE IOTA"/>
    <property type="match status" value="1"/>
</dbReference>
<keyword evidence="2" id="KW-0237">DNA synthesis</keyword>
<evidence type="ECO:0000259" key="6">
    <source>
        <dbReference type="Pfam" id="PF21999"/>
    </source>
</evidence>
<dbReference type="Proteomes" id="UP001460270">
    <property type="component" value="Unassembled WGS sequence"/>
</dbReference>
<dbReference type="PANTHER" id="PTHR46404:SF1">
    <property type="entry name" value="DNA POLYMERASE IOTA"/>
    <property type="match status" value="1"/>
</dbReference>
<name>A0AAW0PQX8_9GOBI</name>
<evidence type="ECO:0008006" key="9">
    <source>
        <dbReference type="Google" id="ProtNLM"/>
    </source>
</evidence>
<evidence type="ECO:0000256" key="3">
    <source>
        <dbReference type="ARBA" id="ARBA00022679"/>
    </source>
</evidence>
<protein>
    <recommendedName>
        <fullName evidence="9">DNA polymerase Y-family little finger domain-containing protein</fullName>
    </recommendedName>
</protein>
<dbReference type="InterPro" id="IPR025527">
    <property type="entry name" value="HUWE1/Rev1_UBM"/>
</dbReference>
<dbReference type="InterPro" id="IPR036775">
    <property type="entry name" value="DNA_pol_Y-fam_lit_finger_sf"/>
</dbReference>
<dbReference type="InterPro" id="IPR053848">
    <property type="entry name" value="IMS_HHH_1"/>
</dbReference>
<comment type="similarity">
    <text evidence="1">Belongs to the DNA polymerase type-Y family.</text>
</comment>
<dbReference type="GO" id="GO:0003887">
    <property type="term" value="F:DNA-directed DNA polymerase activity"/>
    <property type="evidence" value="ECO:0007669"/>
    <property type="project" value="InterPro"/>
</dbReference>
<evidence type="ECO:0000256" key="2">
    <source>
        <dbReference type="ARBA" id="ARBA00022634"/>
    </source>
</evidence>
<dbReference type="SUPFAM" id="SSF56672">
    <property type="entry name" value="DNA/RNA polymerases"/>
    <property type="match status" value="1"/>
</dbReference>
<accession>A0AAW0PQX8</accession>
<dbReference type="InterPro" id="IPR017961">
    <property type="entry name" value="DNA_pol_Y-fam_little_finger"/>
</dbReference>
<dbReference type="Gene3D" id="3.30.1490.100">
    <property type="entry name" value="DNA polymerase, Y-family, little finger domain"/>
    <property type="match status" value="1"/>
</dbReference>
<dbReference type="InterPro" id="IPR043502">
    <property type="entry name" value="DNA/RNA_pol_sf"/>
</dbReference>
<feature type="domain" description="DNA polymerase IV/DNA polymerase iota-like thumb" evidence="6">
    <location>
        <begin position="9"/>
        <end position="50"/>
    </location>
</feature>
<dbReference type="FunFam" id="3.30.1490.100:FF:000003">
    <property type="entry name" value="Polymerase (DNA directed) iota"/>
    <property type="match status" value="1"/>
</dbReference>
<feature type="compositionally biased region" description="Polar residues" evidence="4">
    <location>
        <begin position="60"/>
        <end position="73"/>
    </location>
</feature>
<gene>
    <name evidence="7" type="ORF">WMY93_005238</name>
</gene>
<organism evidence="7 8">
    <name type="scientific">Mugilogobius chulae</name>
    <name type="common">yellowstripe goby</name>
    <dbReference type="NCBI Taxonomy" id="88201"/>
    <lineage>
        <taxon>Eukaryota</taxon>
        <taxon>Metazoa</taxon>
        <taxon>Chordata</taxon>
        <taxon>Craniata</taxon>
        <taxon>Vertebrata</taxon>
        <taxon>Euteleostomi</taxon>
        <taxon>Actinopterygii</taxon>
        <taxon>Neopterygii</taxon>
        <taxon>Teleostei</taxon>
        <taxon>Neoteleostei</taxon>
        <taxon>Acanthomorphata</taxon>
        <taxon>Gobiaria</taxon>
        <taxon>Gobiiformes</taxon>
        <taxon>Gobioidei</taxon>
        <taxon>Gobiidae</taxon>
        <taxon>Gobionellinae</taxon>
        <taxon>Mugilogobius</taxon>
    </lineage>
</organism>
<evidence type="ECO:0000313" key="8">
    <source>
        <dbReference type="Proteomes" id="UP001460270"/>
    </source>
</evidence>
<comment type="caution">
    <text evidence="7">The sequence shown here is derived from an EMBL/GenBank/DDBJ whole genome shotgun (WGS) entry which is preliminary data.</text>
</comment>